<dbReference type="Proteomes" id="UP001732700">
    <property type="component" value="Unassembled WGS sequence"/>
</dbReference>
<sequence length="474" mass="51954">MSSWSQLKRLGLLYLVMGIVTATTLAAALGAQLLAGAQDNVLRPNAICSIHLVLVAILLALYFYHAHRPRTVYLVDYACFRPSHNCRYPKATFLEHTHLSPLLSDSTVSFIDRILERSGMSDETCAPPALLYVQPCCREYEARAEAESIVFSVVDDLLAKTCINVDAISVLITNCTVFSPVPSISDMIVNRYKLQGDLRVMNLSGMGCCTALTAVGLARNILQSMPRGSHALVVSTETIIPLYYAGNNLSMQLVNILFRMGGTAMLLSTSSSEARFQLMNVTRITIATNNSAYRCVYQEEDEKGNLGVSLSKDLMAIAGDALKANIKASGPFVLPVSLQLVKFLLFSVANKVLGLKRMRPYIPNFNAAFEHFCIHVGGPAVLRSVQHGLNLSNKDVEPSQMTLHRFGNQSSASVWYELAYIEAKGRMEKGNRIWMIGFGAGYECTTVGWVCVQPSSGTDGPWARCISRYPVVVS</sequence>
<evidence type="ECO:0000313" key="1">
    <source>
        <dbReference type="EnsemblPlants" id="AVESA.00010b.r2.UnG1408600.1.CDS.1"/>
    </source>
</evidence>
<reference evidence="1" key="1">
    <citation type="submission" date="2025-09" db="UniProtKB">
        <authorList>
            <consortium name="EnsemblPlants"/>
        </authorList>
    </citation>
    <scope>IDENTIFICATION</scope>
</reference>
<protein>
    <submittedName>
        <fullName evidence="1">Uncharacterized protein</fullName>
    </submittedName>
</protein>
<evidence type="ECO:0000313" key="2">
    <source>
        <dbReference type="Proteomes" id="UP001732700"/>
    </source>
</evidence>
<accession>A0ACD6ALL0</accession>
<keyword evidence="2" id="KW-1185">Reference proteome</keyword>
<proteinExistence type="predicted"/>
<organism evidence="1 2">
    <name type="scientific">Avena sativa</name>
    <name type="common">Oat</name>
    <dbReference type="NCBI Taxonomy" id="4498"/>
    <lineage>
        <taxon>Eukaryota</taxon>
        <taxon>Viridiplantae</taxon>
        <taxon>Streptophyta</taxon>
        <taxon>Embryophyta</taxon>
        <taxon>Tracheophyta</taxon>
        <taxon>Spermatophyta</taxon>
        <taxon>Magnoliopsida</taxon>
        <taxon>Liliopsida</taxon>
        <taxon>Poales</taxon>
        <taxon>Poaceae</taxon>
        <taxon>BOP clade</taxon>
        <taxon>Pooideae</taxon>
        <taxon>Poodae</taxon>
        <taxon>Poeae</taxon>
        <taxon>Poeae Chloroplast Group 1 (Aveneae type)</taxon>
        <taxon>Aveninae</taxon>
        <taxon>Avena</taxon>
    </lineage>
</organism>
<dbReference type="EnsemblPlants" id="AVESA.00010b.r2.UnG1408600.1">
    <property type="protein sequence ID" value="AVESA.00010b.r2.UnG1408600.1.CDS.1"/>
    <property type="gene ID" value="AVESA.00010b.r2.UnG1408600"/>
</dbReference>
<name>A0ACD6ALL0_AVESA</name>